<dbReference type="Gene3D" id="3.40.50.12370">
    <property type="match status" value="1"/>
</dbReference>
<dbReference type="InterPro" id="IPR006016">
    <property type="entry name" value="UspA"/>
</dbReference>
<evidence type="ECO:0000256" key="1">
    <source>
        <dbReference type="ARBA" id="ARBA00008791"/>
    </source>
</evidence>
<accession>A0A7Y6EFM7</accession>
<dbReference type="RefSeq" id="WP_175310351.1">
    <property type="nucleotide sequence ID" value="NZ_JASOYL010000038.1"/>
</dbReference>
<feature type="domain" description="UspA" evidence="2">
    <location>
        <begin position="149"/>
        <end position="265"/>
    </location>
</feature>
<dbReference type="PANTHER" id="PTHR46268">
    <property type="entry name" value="STRESS RESPONSE PROTEIN NHAX"/>
    <property type="match status" value="1"/>
</dbReference>
<comment type="similarity">
    <text evidence="1">Belongs to the universal stress protein A family.</text>
</comment>
<dbReference type="AlphaFoldDB" id="A0A7Y6EFM7"/>
<gene>
    <name evidence="3" type="ORF">HP438_00920</name>
</gene>
<evidence type="ECO:0000313" key="4">
    <source>
        <dbReference type="Proteomes" id="UP000536441"/>
    </source>
</evidence>
<dbReference type="Proteomes" id="UP000536441">
    <property type="component" value="Unassembled WGS sequence"/>
</dbReference>
<dbReference type="PANTHER" id="PTHR46268:SF15">
    <property type="entry name" value="UNIVERSAL STRESS PROTEIN HP_0031"/>
    <property type="match status" value="1"/>
</dbReference>
<name>A0A7Y6EFM7_9SPHN</name>
<evidence type="ECO:0000313" key="3">
    <source>
        <dbReference type="EMBL" id="NUU45545.1"/>
    </source>
</evidence>
<dbReference type="PRINTS" id="PR01438">
    <property type="entry name" value="UNVRSLSTRESS"/>
</dbReference>
<sequence length="268" mass="29268">MKNVLLLVHDDVGQEARYQVALDLTRALQGHLLCLDVTYVPPLVGTGYYDDGYVMADLLTAESKRESANRTRLEERLAQEDVSWEWKDVSGDPATVLRHAASFCDLIVTSRQLDDTSLIDMRRTAAELIVRSHKPVVAVPPACQRLGRDHALIAWDGSPAALAALRAAIPLLRLTGNVTMLQIDECSSGASVEDAAAYLSRHDIHVRIDQIARGHAATSDVLIAQVKARQVDYVVMGGFGHARLVEAVLGGVSRQMLTESPVPVFFAH</sequence>
<dbReference type="InterPro" id="IPR006015">
    <property type="entry name" value="Universal_stress_UspA"/>
</dbReference>
<dbReference type="EMBL" id="JABMCH010000038">
    <property type="protein sequence ID" value="NUU45545.1"/>
    <property type="molecule type" value="Genomic_DNA"/>
</dbReference>
<proteinExistence type="inferred from homology"/>
<dbReference type="SUPFAM" id="SSF52402">
    <property type="entry name" value="Adenine nucleotide alpha hydrolases-like"/>
    <property type="match status" value="2"/>
</dbReference>
<organism evidence="3 4">
    <name type="scientific">Sphingomonas zeae</name>
    <dbReference type="NCBI Taxonomy" id="1646122"/>
    <lineage>
        <taxon>Bacteria</taxon>
        <taxon>Pseudomonadati</taxon>
        <taxon>Pseudomonadota</taxon>
        <taxon>Alphaproteobacteria</taxon>
        <taxon>Sphingomonadales</taxon>
        <taxon>Sphingomonadaceae</taxon>
        <taxon>Sphingomonas</taxon>
    </lineage>
</organism>
<protein>
    <submittedName>
        <fullName evidence="3">Universal stress protein</fullName>
    </submittedName>
</protein>
<evidence type="ECO:0000259" key="2">
    <source>
        <dbReference type="Pfam" id="PF00582"/>
    </source>
</evidence>
<comment type="caution">
    <text evidence="3">The sequence shown here is derived from an EMBL/GenBank/DDBJ whole genome shotgun (WGS) entry which is preliminary data.</text>
</comment>
<reference evidence="3 4" key="1">
    <citation type="submission" date="2020-05" db="EMBL/GenBank/DDBJ databases">
        <title>Genome Sequencing of Type Strains.</title>
        <authorList>
            <person name="Lemaire J.F."/>
            <person name="Inderbitzin P."/>
            <person name="Gregorio O.A."/>
            <person name="Collins S.B."/>
            <person name="Wespe N."/>
            <person name="Knight-Connoni V."/>
        </authorList>
    </citation>
    <scope>NUCLEOTIDE SEQUENCE [LARGE SCALE GENOMIC DNA]</scope>
    <source>
        <strain evidence="3 4">DSM 100049</strain>
    </source>
</reference>
<dbReference type="Pfam" id="PF00582">
    <property type="entry name" value="Usp"/>
    <property type="match status" value="1"/>
</dbReference>
<dbReference type="CDD" id="cd00293">
    <property type="entry name" value="USP-like"/>
    <property type="match status" value="1"/>
</dbReference>
<keyword evidence="4" id="KW-1185">Reference proteome</keyword>